<feature type="site" description="Participates in a stacking interaction with the thymidine ring of dTDP-4-oxo-6-deoxyglucose" evidence="6">
    <location>
        <position position="136"/>
    </location>
</feature>
<dbReference type="GO" id="GO:0008830">
    <property type="term" value="F:dTDP-4-dehydrorhamnose 3,5-epimerase activity"/>
    <property type="evidence" value="ECO:0007669"/>
    <property type="project" value="UniProtKB-UniRule"/>
</dbReference>
<dbReference type="CDD" id="cd00438">
    <property type="entry name" value="cupin_RmlC"/>
    <property type="match status" value="1"/>
</dbReference>
<dbReference type="Proteomes" id="UP001319200">
    <property type="component" value="Unassembled WGS sequence"/>
</dbReference>
<reference evidence="8 9" key="1">
    <citation type="submission" date="2021-05" db="EMBL/GenBank/DDBJ databases">
        <title>A Polyphasic approach of four new species of the genus Ohtaekwangia: Ohtaekwangia histidinii sp. nov., Ohtaekwangia cretensis sp. nov., Ohtaekwangia indiensis sp. nov., Ohtaekwangia reichenbachii sp. nov. from diverse environment.</title>
        <authorList>
            <person name="Octaviana S."/>
        </authorList>
    </citation>
    <scope>NUCLEOTIDE SEQUENCE [LARGE SCALE GENOMIC DNA]</scope>
    <source>
        <strain evidence="8 9">PWU4</strain>
    </source>
</reference>
<comment type="pathway">
    <text evidence="7">Carbohydrate biosynthesis; dTDP-L-rhamnose biosynthesis.</text>
</comment>
<feature type="active site" description="Proton donor" evidence="5">
    <location>
        <position position="130"/>
    </location>
</feature>
<dbReference type="InterPro" id="IPR014710">
    <property type="entry name" value="RmlC-like_jellyroll"/>
</dbReference>
<dbReference type="GO" id="GO:0000271">
    <property type="term" value="P:polysaccharide biosynthetic process"/>
    <property type="evidence" value="ECO:0007669"/>
    <property type="project" value="TreeGrafter"/>
</dbReference>
<dbReference type="Pfam" id="PF00908">
    <property type="entry name" value="dTDP_sugar_isom"/>
    <property type="match status" value="1"/>
</dbReference>
<evidence type="ECO:0000256" key="4">
    <source>
        <dbReference type="ARBA" id="ARBA00019595"/>
    </source>
</evidence>
<proteinExistence type="inferred from homology"/>
<dbReference type="GO" id="GO:0019305">
    <property type="term" value="P:dTDP-rhamnose biosynthetic process"/>
    <property type="evidence" value="ECO:0007669"/>
    <property type="project" value="UniProtKB-UniRule"/>
</dbReference>
<name>A0AAP2DSC3_9BACT</name>
<evidence type="ECO:0000313" key="9">
    <source>
        <dbReference type="Proteomes" id="UP001319200"/>
    </source>
</evidence>
<evidence type="ECO:0000256" key="1">
    <source>
        <dbReference type="ARBA" id="ARBA00001298"/>
    </source>
</evidence>
<comment type="caution">
    <text evidence="8">The sequence shown here is derived from an EMBL/GenBank/DDBJ whole genome shotgun (WGS) entry which is preliminary data.</text>
</comment>
<evidence type="ECO:0000256" key="2">
    <source>
        <dbReference type="ARBA" id="ARBA00001997"/>
    </source>
</evidence>
<dbReference type="AlphaFoldDB" id="A0AAP2DSC3"/>
<evidence type="ECO:0000256" key="3">
    <source>
        <dbReference type="ARBA" id="ARBA00012098"/>
    </source>
</evidence>
<sequence length="184" mass="20971">MQIKETGISGLIEIIPAIFEDNRGWFYEFFNKRTFEAAGIKADFVQENTSFSKKGVIRGLHFQKSPYAQGKLVTVLSGKVQDVVVDLRKTSPTFGQTYYCTLDSEKRNMMMVPEGFAHGFAALEDTIFYYKCTNFYHKPSELGIVWNDPRLNIQWAVKDPVISEKDAVLPTLDELLRKSVISPD</sequence>
<dbReference type="GO" id="GO:0005829">
    <property type="term" value="C:cytosol"/>
    <property type="evidence" value="ECO:0007669"/>
    <property type="project" value="TreeGrafter"/>
</dbReference>
<evidence type="ECO:0000256" key="6">
    <source>
        <dbReference type="PIRSR" id="PIRSR600888-3"/>
    </source>
</evidence>
<comment type="function">
    <text evidence="2 7">Catalyzes the epimerization of the C3' and C5'positions of dTDP-6-deoxy-D-xylo-4-hexulose, forming dTDP-6-deoxy-L-lyxo-4-hexulose.</text>
</comment>
<dbReference type="NCBIfam" id="TIGR01221">
    <property type="entry name" value="rmlC"/>
    <property type="match status" value="1"/>
</dbReference>
<keyword evidence="9" id="KW-1185">Reference proteome</keyword>
<protein>
    <recommendedName>
        <fullName evidence="4 7">dTDP-4-dehydrorhamnose 3,5-epimerase</fullName>
        <ecNumber evidence="3 7">5.1.3.13</ecNumber>
    </recommendedName>
    <alternativeName>
        <fullName evidence="7">Thymidine diphospho-4-keto-rhamnose 3,5-epimerase</fullName>
    </alternativeName>
</protein>
<gene>
    <name evidence="8" type="primary">rfbC</name>
    <name evidence="8" type="ORF">KK083_32115</name>
</gene>
<comment type="subunit">
    <text evidence="7">Homodimer.</text>
</comment>
<feature type="active site" description="Proton acceptor" evidence="5">
    <location>
        <position position="61"/>
    </location>
</feature>
<comment type="similarity">
    <text evidence="7">Belongs to the dTDP-4-dehydrorhamnose 3,5-epimerase family.</text>
</comment>
<comment type="catalytic activity">
    <reaction evidence="1 7">
        <text>dTDP-4-dehydro-6-deoxy-alpha-D-glucose = dTDP-4-dehydro-beta-L-rhamnose</text>
        <dbReference type="Rhea" id="RHEA:16969"/>
        <dbReference type="ChEBI" id="CHEBI:57649"/>
        <dbReference type="ChEBI" id="CHEBI:62830"/>
        <dbReference type="EC" id="5.1.3.13"/>
    </reaction>
</comment>
<dbReference type="EC" id="5.1.3.13" evidence="3 7"/>
<dbReference type="EMBL" id="JAHESF010000081">
    <property type="protein sequence ID" value="MBT1701583.1"/>
    <property type="molecule type" value="Genomic_DNA"/>
</dbReference>
<keyword evidence="7 8" id="KW-0413">Isomerase</keyword>
<dbReference type="PANTHER" id="PTHR21047:SF2">
    <property type="entry name" value="THYMIDINE DIPHOSPHO-4-KETO-RHAMNOSE 3,5-EPIMERASE"/>
    <property type="match status" value="1"/>
</dbReference>
<accession>A0AAP2DSC3</accession>
<dbReference type="InterPro" id="IPR000888">
    <property type="entry name" value="RmlC-like"/>
</dbReference>
<dbReference type="SUPFAM" id="SSF51182">
    <property type="entry name" value="RmlC-like cupins"/>
    <property type="match status" value="1"/>
</dbReference>
<dbReference type="Gene3D" id="2.60.120.10">
    <property type="entry name" value="Jelly Rolls"/>
    <property type="match status" value="1"/>
</dbReference>
<organism evidence="8 9">
    <name type="scientific">Chryseosolibacter histidini</name>
    <dbReference type="NCBI Taxonomy" id="2782349"/>
    <lineage>
        <taxon>Bacteria</taxon>
        <taxon>Pseudomonadati</taxon>
        <taxon>Bacteroidota</taxon>
        <taxon>Cytophagia</taxon>
        <taxon>Cytophagales</taxon>
        <taxon>Chryseotaleaceae</taxon>
        <taxon>Chryseosolibacter</taxon>
    </lineage>
</organism>
<dbReference type="RefSeq" id="WP_254170264.1">
    <property type="nucleotide sequence ID" value="NZ_JAHESF010000081.1"/>
</dbReference>
<dbReference type="PANTHER" id="PTHR21047">
    <property type="entry name" value="DTDP-6-DEOXY-D-GLUCOSE-3,5 EPIMERASE"/>
    <property type="match status" value="1"/>
</dbReference>
<evidence type="ECO:0000256" key="7">
    <source>
        <dbReference type="RuleBase" id="RU364069"/>
    </source>
</evidence>
<dbReference type="InterPro" id="IPR011051">
    <property type="entry name" value="RmlC_Cupin_sf"/>
</dbReference>
<evidence type="ECO:0000313" key="8">
    <source>
        <dbReference type="EMBL" id="MBT1701583.1"/>
    </source>
</evidence>
<evidence type="ECO:0000256" key="5">
    <source>
        <dbReference type="PIRSR" id="PIRSR600888-1"/>
    </source>
</evidence>